<dbReference type="InterPro" id="IPR005693">
    <property type="entry name" value="Mce"/>
</dbReference>
<keyword evidence="2" id="KW-0812">Transmembrane</keyword>
<feature type="compositionally biased region" description="Pro residues" evidence="1">
    <location>
        <begin position="467"/>
        <end position="483"/>
    </location>
</feature>
<dbReference type="InterPro" id="IPR003399">
    <property type="entry name" value="Mce/MlaD"/>
</dbReference>
<feature type="transmembrane region" description="Helical" evidence="2">
    <location>
        <begin position="12"/>
        <end position="36"/>
    </location>
</feature>
<evidence type="ECO:0000256" key="2">
    <source>
        <dbReference type="SAM" id="Phobius"/>
    </source>
</evidence>
<dbReference type="Pfam" id="PF02470">
    <property type="entry name" value="MlaD"/>
    <property type="match status" value="1"/>
</dbReference>
<dbReference type="Pfam" id="PF11887">
    <property type="entry name" value="Mce4_CUP1"/>
    <property type="match status" value="1"/>
</dbReference>
<keyword evidence="2" id="KW-1133">Transmembrane helix</keyword>
<organism evidence="5 6">
    <name type="scientific">Mycolicibacterium vanbaalenii (strain DSM 7251 / JCM 13017 / BCRC 16820 / KCTC 9966 / NRRL B-24157 / PYR-1)</name>
    <name type="common">Mycobacterium vanbaalenii</name>
    <dbReference type="NCBI Taxonomy" id="350058"/>
    <lineage>
        <taxon>Bacteria</taxon>
        <taxon>Bacillati</taxon>
        <taxon>Actinomycetota</taxon>
        <taxon>Actinomycetes</taxon>
        <taxon>Mycobacteriales</taxon>
        <taxon>Mycobacteriaceae</taxon>
        <taxon>Mycolicibacterium</taxon>
    </lineage>
</organism>
<dbReference type="GO" id="GO:0051701">
    <property type="term" value="P:biological process involved in interaction with host"/>
    <property type="evidence" value="ECO:0007669"/>
    <property type="project" value="TreeGrafter"/>
</dbReference>
<dbReference type="PANTHER" id="PTHR33371">
    <property type="entry name" value="INTERMEMBRANE PHOSPHOLIPID TRANSPORT SYSTEM BINDING PROTEIN MLAD-RELATED"/>
    <property type="match status" value="1"/>
</dbReference>
<reference evidence="5" key="1">
    <citation type="submission" date="2006-12" db="EMBL/GenBank/DDBJ databases">
        <title>Complete sequence of Mycobacterium vanbaalenii PYR-1.</title>
        <authorList>
            <consortium name="US DOE Joint Genome Institute"/>
            <person name="Copeland A."/>
            <person name="Lucas S."/>
            <person name="Lapidus A."/>
            <person name="Barry K."/>
            <person name="Detter J.C."/>
            <person name="Glavina del Rio T."/>
            <person name="Hammon N."/>
            <person name="Israni S."/>
            <person name="Dalin E."/>
            <person name="Tice H."/>
            <person name="Pitluck S."/>
            <person name="Singan V."/>
            <person name="Schmutz J."/>
            <person name="Larimer F."/>
            <person name="Land M."/>
            <person name="Hauser L."/>
            <person name="Kyrpides N."/>
            <person name="Anderson I.J."/>
            <person name="Miller C."/>
            <person name="Richardson P."/>
        </authorList>
    </citation>
    <scope>NUCLEOTIDE SEQUENCE [LARGE SCALE GENOMIC DNA]</scope>
    <source>
        <strain evidence="5">PYR-1</strain>
    </source>
</reference>
<sequence>MPNRRSRIHPAWWTALLLATGVVVVVFTAASFNGWFRSWIPVTLQSDRSGLIMEPGGKVKMRGLEVGRVGDVNAVRGGTSVELEIDPAYAEFIPSNVSAEIDANTVFGAKYVDLVYPDDPSPQRLKSGQILRSRNVTTEVNTVFQNLVDLLDKVDPAKLNAILSALAEGLRGQGPAIGEATTAANEVLHALNPRSDTVRADWQSLAAASETYSDAAQDIMAVLDSFTTTAVTLDEQSSALDALLVNAAGLARSGIDLLGVSKDDFVHTVNTLEPTTGLLEKYSPSLTCLLVGAQWFLDNGGRDYVGGNGYSIVLDATLTWGQDPYRYPRNLPIVGAKGGPGGKPGCGSLPDVTQQFPVRHLVTNTGWGTGNDIRVNPGIGFPGWANYFPVTRAVPEPPSIRNIGPSAPGPVPYPGAPPRGAPLYAPDGSPLFPGLPPAPPPGAPREPGPTPGSEPFVPSVPALMQPTPAPVPGPGPAPGPAAP</sequence>
<feature type="compositionally biased region" description="Pro residues" evidence="1">
    <location>
        <begin position="433"/>
        <end position="452"/>
    </location>
</feature>
<proteinExistence type="predicted"/>
<feature type="domain" description="Mammalian cell entry C-terminal" evidence="4">
    <location>
        <begin position="121"/>
        <end position="340"/>
    </location>
</feature>
<dbReference type="HOGENOM" id="CLU_040159_0_0_11"/>
<dbReference type="NCBIfam" id="TIGR00996">
    <property type="entry name" value="Mtu_fam_mce"/>
    <property type="match status" value="1"/>
</dbReference>
<name>A1T3L0_MYCVP</name>
<feature type="region of interest" description="Disordered" evidence="1">
    <location>
        <begin position="399"/>
        <end position="483"/>
    </location>
</feature>
<protein>
    <submittedName>
        <fullName evidence="5">Virulence factor Mce family protein</fullName>
    </submittedName>
</protein>
<evidence type="ECO:0000259" key="3">
    <source>
        <dbReference type="Pfam" id="PF02470"/>
    </source>
</evidence>
<feature type="domain" description="Mce/MlaD" evidence="3">
    <location>
        <begin position="41"/>
        <end position="115"/>
    </location>
</feature>
<dbReference type="InterPro" id="IPR024516">
    <property type="entry name" value="Mce_C"/>
</dbReference>
<dbReference type="eggNOG" id="COG1463">
    <property type="taxonomic scope" value="Bacteria"/>
</dbReference>
<evidence type="ECO:0000256" key="1">
    <source>
        <dbReference type="SAM" id="MobiDB-lite"/>
    </source>
</evidence>
<dbReference type="KEGG" id="mva:Mvan_0922"/>
<dbReference type="Proteomes" id="UP000009159">
    <property type="component" value="Chromosome"/>
</dbReference>
<keyword evidence="6" id="KW-1185">Reference proteome</keyword>
<keyword evidence="2" id="KW-0472">Membrane</keyword>
<dbReference type="GO" id="GO:0005576">
    <property type="term" value="C:extracellular region"/>
    <property type="evidence" value="ECO:0007669"/>
    <property type="project" value="TreeGrafter"/>
</dbReference>
<dbReference type="InterPro" id="IPR052336">
    <property type="entry name" value="MlaD_Phospholipid_Transporter"/>
</dbReference>
<gene>
    <name evidence="5" type="ordered locus">Mvan_0922</name>
</gene>
<feature type="compositionally biased region" description="Pro residues" evidence="1">
    <location>
        <begin position="407"/>
        <end position="420"/>
    </location>
</feature>
<dbReference type="RefSeq" id="WP_011778195.1">
    <property type="nucleotide sequence ID" value="NC_008726.1"/>
</dbReference>
<feature type="compositionally biased region" description="Low complexity" evidence="1">
    <location>
        <begin position="421"/>
        <end position="432"/>
    </location>
</feature>
<evidence type="ECO:0000313" key="5">
    <source>
        <dbReference type="EMBL" id="ABM11760.1"/>
    </source>
</evidence>
<evidence type="ECO:0000259" key="4">
    <source>
        <dbReference type="Pfam" id="PF11887"/>
    </source>
</evidence>
<dbReference type="PANTHER" id="PTHR33371:SF19">
    <property type="entry name" value="MCE-FAMILY PROTEIN MCE4A"/>
    <property type="match status" value="1"/>
</dbReference>
<dbReference type="AlphaFoldDB" id="A1T3L0"/>
<accession>A1T3L0</accession>
<evidence type="ECO:0000313" key="6">
    <source>
        <dbReference type="Proteomes" id="UP000009159"/>
    </source>
</evidence>
<dbReference type="STRING" id="350058.Mvan_0922"/>
<dbReference type="EMBL" id="CP000511">
    <property type="protein sequence ID" value="ABM11760.1"/>
    <property type="molecule type" value="Genomic_DNA"/>
</dbReference>